<keyword evidence="3" id="KW-1185">Reference proteome</keyword>
<accession>A0A2P6MVY7</accession>
<dbReference type="AlphaFoldDB" id="A0A2P6MVY7"/>
<evidence type="ECO:0000256" key="1">
    <source>
        <dbReference type="SAM" id="MobiDB-lite"/>
    </source>
</evidence>
<feature type="region of interest" description="Disordered" evidence="1">
    <location>
        <begin position="430"/>
        <end position="450"/>
    </location>
</feature>
<dbReference type="Proteomes" id="UP000241769">
    <property type="component" value="Unassembled WGS sequence"/>
</dbReference>
<proteinExistence type="predicted"/>
<evidence type="ECO:0000313" key="3">
    <source>
        <dbReference type="Proteomes" id="UP000241769"/>
    </source>
</evidence>
<organism evidence="2 3">
    <name type="scientific">Planoprotostelium fungivorum</name>
    <dbReference type="NCBI Taxonomy" id="1890364"/>
    <lineage>
        <taxon>Eukaryota</taxon>
        <taxon>Amoebozoa</taxon>
        <taxon>Evosea</taxon>
        <taxon>Variosea</taxon>
        <taxon>Cavosteliida</taxon>
        <taxon>Cavosteliaceae</taxon>
        <taxon>Planoprotostelium</taxon>
    </lineage>
</organism>
<comment type="caution">
    <text evidence="2">The sequence shown here is derived from an EMBL/GenBank/DDBJ whole genome shotgun (WGS) entry which is preliminary data.</text>
</comment>
<evidence type="ECO:0000313" key="2">
    <source>
        <dbReference type="EMBL" id="PRP75867.1"/>
    </source>
</evidence>
<feature type="region of interest" description="Disordered" evidence="1">
    <location>
        <begin position="214"/>
        <end position="244"/>
    </location>
</feature>
<sequence length="450" mass="51473">MDLSPQANTKHQPAIHLVFKLKILEVKTNLSSIHSTTLPRFGRNPSNRYTLLCSGPSPNPDRLAAEYQLDNYLSVSFSEMEHQKNINSNDTITQMTSLVRARSVAHITDGTPRAESTSYSEEHIRELFDLSIFELKQRLMATGVYKFGRGRVGMISNLLSISKETVKAAIEKTQEVERVDLTRDGFGPLNFQFNVEKTQRHAQRIREDVECFEMSQTSRNPRRKDVGTTGFPHSPSHESLPRVRGVHSNEYQPSRLQSGPFLKTGTFIIDERIDMDSPSERLQHAVVGEILSRQKSQSTTVQTWISASAQKRSSSTFEFRFQDKHFVRLSTHRDRTPRAMHAHAKQCMMRFNHLPCAWIMLLLIKSQRVFVVVQSCIVGGQRWLNGIFWDMVDAVFVGFAERYNYAHSGRRTIVEQVFHRFKSQDTLISSGPNIGGRNIQERQRNADGHV</sequence>
<dbReference type="InParanoid" id="A0A2P6MVY7"/>
<gene>
    <name evidence="2" type="ORF">PROFUN_15185</name>
</gene>
<dbReference type="EMBL" id="MDYQ01000359">
    <property type="protein sequence ID" value="PRP75867.1"/>
    <property type="molecule type" value="Genomic_DNA"/>
</dbReference>
<protein>
    <submittedName>
        <fullName evidence="2">Uncharacterized protein</fullName>
    </submittedName>
</protein>
<name>A0A2P6MVY7_9EUKA</name>
<reference evidence="2 3" key="1">
    <citation type="journal article" date="2018" name="Genome Biol. Evol.">
        <title>Multiple Roots of Fruiting Body Formation in Amoebozoa.</title>
        <authorList>
            <person name="Hillmann F."/>
            <person name="Forbes G."/>
            <person name="Novohradska S."/>
            <person name="Ferling I."/>
            <person name="Riege K."/>
            <person name="Groth M."/>
            <person name="Westermann M."/>
            <person name="Marz M."/>
            <person name="Spaller T."/>
            <person name="Winckler T."/>
            <person name="Schaap P."/>
            <person name="Glockner G."/>
        </authorList>
    </citation>
    <scope>NUCLEOTIDE SEQUENCE [LARGE SCALE GENOMIC DNA]</scope>
    <source>
        <strain evidence="2 3">Jena</strain>
    </source>
</reference>
<feature type="compositionally biased region" description="Basic and acidic residues" evidence="1">
    <location>
        <begin position="439"/>
        <end position="450"/>
    </location>
</feature>